<name>A0ABW6A6U6_9BACT</name>
<comment type="caution">
    <text evidence="7">The sequence shown here is derived from an EMBL/GenBank/DDBJ whole genome shotgun (WGS) entry which is preliminary data.</text>
</comment>
<reference evidence="8" key="1">
    <citation type="journal article" date="2019" name="Int. J. Syst. Evol. Microbiol.">
        <title>The Global Catalogue of Microorganisms (GCM) 10K type strain sequencing project: providing services to taxonomists for standard genome sequencing and annotation.</title>
        <authorList>
            <consortium name="The Broad Institute Genomics Platform"/>
            <consortium name="The Broad Institute Genome Sequencing Center for Infectious Disease"/>
            <person name="Wu L."/>
            <person name="Ma J."/>
        </authorList>
    </citation>
    <scope>NUCLEOTIDE SEQUENCE [LARGE SCALE GENOMIC DNA]</scope>
    <source>
        <strain evidence="8">KCTC 23299</strain>
    </source>
</reference>
<dbReference type="Proteomes" id="UP001597511">
    <property type="component" value="Unassembled WGS sequence"/>
</dbReference>
<feature type="transmembrane region" description="Helical" evidence="6">
    <location>
        <begin position="389"/>
        <end position="408"/>
    </location>
</feature>
<keyword evidence="8" id="KW-1185">Reference proteome</keyword>
<keyword evidence="5 6" id="KW-0472">Membrane</keyword>
<feature type="transmembrane region" description="Helical" evidence="6">
    <location>
        <begin position="121"/>
        <end position="143"/>
    </location>
</feature>
<keyword evidence="3 6" id="KW-0812">Transmembrane</keyword>
<dbReference type="EMBL" id="JBHUOZ010000001">
    <property type="protein sequence ID" value="MFD2919403.1"/>
    <property type="molecule type" value="Genomic_DNA"/>
</dbReference>
<evidence type="ECO:0000256" key="4">
    <source>
        <dbReference type="ARBA" id="ARBA00022989"/>
    </source>
</evidence>
<dbReference type="RefSeq" id="WP_386096557.1">
    <property type="nucleotide sequence ID" value="NZ_JBHUOZ010000001.1"/>
</dbReference>
<dbReference type="InterPro" id="IPR002797">
    <property type="entry name" value="Polysacc_synth"/>
</dbReference>
<comment type="subcellular location">
    <subcellularLocation>
        <location evidence="1">Cell membrane</location>
        <topology evidence="1">Multi-pass membrane protein</topology>
    </subcellularLocation>
</comment>
<evidence type="ECO:0000256" key="2">
    <source>
        <dbReference type="ARBA" id="ARBA00022475"/>
    </source>
</evidence>
<accession>A0ABW6A6U6</accession>
<evidence type="ECO:0000313" key="7">
    <source>
        <dbReference type="EMBL" id="MFD2919403.1"/>
    </source>
</evidence>
<evidence type="ECO:0000256" key="6">
    <source>
        <dbReference type="SAM" id="Phobius"/>
    </source>
</evidence>
<organism evidence="7 8">
    <name type="scientific">Terrimonas rubra</name>
    <dbReference type="NCBI Taxonomy" id="1035890"/>
    <lineage>
        <taxon>Bacteria</taxon>
        <taxon>Pseudomonadati</taxon>
        <taxon>Bacteroidota</taxon>
        <taxon>Chitinophagia</taxon>
        <taxon>Chitinophagales</taxon>
        <taxon>Chitinophagaceae</taxon>
        <taxon>Terrimonas</taxon>
    </lineage>
</organism>
<evidence type="ECO:0000256" key="5">
    <source>
        <dbReference type="ARBA" id="ARBA00023136"/>
    </source>
</evidence>
<dbReference type="PANTHER" id="PTHR30250:SF11">
    <property type="entry name" value="O-ANTIGEN TRANSPORTER-RELATED"/>
    <property type="match status" value="1"/>
</dbReference>
<dbReference type="Pfam" id="PF01943">
    <property type="entry name" value="Polysacc_synt"/>
    <property type="match status" value="1"/>
</dbReference>
<proteinExistence type="predicted"/>
<feature type="transmembrane region" description="Helical" evidence="6">
    <location>
        <begin position="183"/>
        <end position="201"/>
    </location>
</feature>
<feature type="transmembrane region" description="Helical" evidence="6">
    <location>
        <begin position="301"/>
        <end position="324"/>
    </location>
</feature>
<gene>
    <name evidence="7" type="ORF">ACFS6H_06795</name>
</gene>
<feature type="transmembrane region" description="Helical" evidence="6">
    <location>
        <begin position="88"/>
        <end position="109"/>
    </location>
</feature>
<evidence type="ECO:0000256" key="3">
    <source>
        <dbReference type="ARBA" id="ARBA00022692"/>
    </source>
</evidence>
<feature type="transmembrane region" description="Helical" evidence="6">
    <location>
        <begin position="253"/>
        <end position="275"/>
    </location>
</feature>
<feature type="transmembrane region" description="Helical" evidence="6">
    <location>
        <begin position="363"/>
        <end position="383"/>
    </location>
</feature>
<evidence type="ECO:0000256" key="1">
    <source>
        <dbReference type="ARBA" id="ARBA00004651"/>
    </source>
</evidence>
<feature type="transmembrane region" description="Helical" evidence="6">
    <location>
        <begin position="12"/>
        <end position="30"/>
    </location>
</feature>
<sequence>MSLFRFKGLINISIYLIVSVISAGINFFLLPVLSYHLLPADYAIISLLNTYVLLLMPLVSLLSYGILGVEYYKMKDKREYARLFSSALFVPVVPTLLLLLLLLAGFRSLAVIMELPATGWLYVYMAVFCFVLNVVEVANLYLVTAKKAKLFAIFNLSKVILEALLTLYFVVYLKHGWEGRIHSWFIVSVLFSFISFLIFYKEELLSIRISRKYMWLAITFGTPLIAHTIGKFIVNQSDRLFIAKMITLEEAGIYNVGYTIGAMIMILINALSNYYSPVVMENLHKQEEGGLIRIVKANYQFLIIMVLGFIALNLASPFIFNWFISSNYGSATPYVFWISLGYLFWGGYMLFAPVIYYRHKTKFLGYLSVINVVLNIALNFVLIPIWGGIGAAIATLISFLILFIIISAKSNSLIRLPWAAVKFKDAFK</sequence>
<feature type="transmembrane region" description="Helical" evidence="6">
    <location>
        <begin position="150"/>
        <end position="171"/>
    </location>
</feature>
<keyword evidence="2" id="KW-1003">Cell membrane</keyword>
<dbReference type="InterPro" id="IPR050833">
    <property type="entry name" value="Poly_Biosynth_Transport"/>
</dbReference>
<feature type="transmembrane region" description="Helical" evidence="6">
    <location>
        <begin position="336"/>
        <end position="356"/>
    </location>
</feature>
<protein>
    <submittedName>
        <fullName evidence="7">Lipopolysaccharide biosynthesis protein</fullName>
    </submittedName>
</protein>
<keyword evidence="4 6" id="KW-1133">Transmembrane helix</keyword>
<evidence type="ECO:0000313" key="8">
    <source>
        <dbReference type="Proteomes" id="UP001597511"/>
    </source>
</evidence>
<feature type="transmembrane region" description="Helical" evidence="6">
    <location>
        <begin position="213"/>
        <end position="233"/>
    </location>
</feature>
<feature type="transmembrane region" description="Helical" evidence="6">
    <location>
        <begin position="42"/>
        <end position="67"/>
    </location>
</feature>
<dbReference type="PANTHER" id="PTHR30250">
    <property type="entry name" value="PST FAMILY PREDICTED COLANIC ACID TRANSPORTER"/>
    <property type="match status" value="1"/>
</dbReference>